<dbReference type="SUPFAM" id="SSF51569">
    <property type="entry name" value="Aldolase"/>
    <property type="match status" value="1"/>
</dbReference>
<evidence type="ECO:0000313" key="6">
    <source>
        <dbReference type="Proteomes" id="UP000476310"/>
    </source>
</evidence>
<reference evidence="5" key="1">
    <citation type="submission" date="2020-02" db="EMBL/GenBank/DDBJ databases">
        <title>A new Streptomyces sp. for controlling soil-borne diseases.</title>
        <authorList>
            <person name="Li X."/>
            <person name="Tian Y."/>
            <person name="Gao K."/>
        </authorList>
    </citation>
    <scope>NUCLEOTIDE SEQUENCE [LARGE SCALE GENOMIC DNA]</scope>
    <source>
        <strain evidence="5">0250</strain>
    </source>
</reference>
<dbReference type="GO" id="GO:0005829">
    <property type="term" value="C:cytosol"/>
    <property type="evidence" value="ECO:0007669"/>
    <property type="project" value="TreeGrafter"/>
</dbReference>
<dbReference type="PANTHER" id="PTHR12128:SF66">
    <property type="entry name" value="4-HYDROXY-2-OXOGLUTARATE ALDOLASE, MITOCHONDRIAL"/>
    <property type="match status" value="1"/>
</dbReference>
<accession>A0A6G4A7Y7</accession>
<feature type="binding site" evidence="4">
    <location>
        <position position="210"/>
    </location>
    <ligand>
        <name>pyruvate</name>
        <dbReference type="ChEBI" id="CHEBI:15361"/>
    </ligand>
</feature>
<dbReference type="Pfam" id="PF00701">
    <property type="entry name" value="DHDPS"/>
    <property type="match status" value="1"/>
</dbReference>
<dbReference type="InterPro" id="IPR002220">
    <property type="entry name" value="DapA-like"/>
</dbReference>
<proteinExistence type="inferred from homology"/>
<gene>
    <name evidence="5" type="ORF">G4H13_02655</name>
</gene>
<organism evidence="5 6">
    <name type="scientific">Streptomyces rhizosphaericus</name>
    <dbReference type="NCBI Taxonomy" id="114699"/>
    <lineage>
        <taxon>Bacteria</taxon>
        <taxon>Bacillati</taxon>
        <taxon>Actinomycetota</taxon>
        <taxon>Actinomycetes</taxon>
        <taxon>Kitasatosporales</taxon>
        <taxon>Streptomycetaceae</taxon>
        <taxon>Streptomyces</taxon>
        <taxon>Streptomyces violaceusniger group</taxon>
    </lineage>
</organism>
<dbReference type="InterPro" id="IPR013785">
    <property type="entry name" value="Aldolase_TIM"/>
</dbReference>
<dbReference type="RefSeq" id="WP_164423301.1">
    <property type="nucleotide sequence ID" value="NZ_JAAIKT010000002.1"/>
</dbReference>
<comment type="caution">
    <text evidence="5">The sequence shown here is derived from an EMBL/GenBank/DDBJ whole genome shotgun (WGS) entry which is preliminary data.</text>
</comment>
<name>A0A6G4A7Y7_9ACTN</name>
<dbReference type="PRINTS" id="PR00146">
    <property type="entry name" value="DHPICSNTHASE"/>
</dbReference>
<dbReference type="CDD" id="cd00408">
    <property type="entry name" value="DHDPS-like"/>
    <property type="match status" value="1"/>
</dbReference>
<dbReference type="Gene3D" id="3.20.20.70">
    <property type="entry name" value="Aldolase class I"/>
    <property type="match status" value="1"/>
</dbReference>
<dbReference type="SMART" id="SM01130">
    <property type="entry name" value="DHDPS"/>
    <property type="match status" value="1"/>
</dbReference>
<comment type="similarity">
    <text evidence="1 3">Belongs to the DapA family.</text>
</comment>
<dbReference type="PIRSF" id="PIRSF001365">
    <property type="entry name" value="DHDPS"/>
    <property type="match status" value="1"/>
</dbReference>
<evidence type="ECO:0000313" key="5">
    <source>
        <dbReference type="EMBL" id="NEW69330.1"/>
    </source>
</evidence>
<evidence type="ECO:0000256" key="3">
    <source>
        <dbReference type="PIRNR" id="PIRNR001365"/>
    </source>
</evidence>
<evidence type="ECO:0000256" key="4">
    <source>
        <dbReference type="PIRSR" id="PIRSR001365-2"/>
    </source>
</evidence>
<dbReference type="GO" id="GO:0008840">
    <property type="term" value="F:4-hydroxy-tetrahydrodipicolinate synthase activity"/>
    <property type="evidence" value="ECO:0007669"/>
    <property type="project" value="TreeGrafter"/>
</dbReference>
<evidence type="ECO:0000256" key="1">
    <source>
        <dbReference type="ARBA" id="ARBA00007592"/>
    </source>
</evidence>
<protein>
    <submittedName>
        <fullName evidence="5">Dihydrodipicolinate synthase family protein</fullName>
    </submittedName>
</protein>
<dbReference type="Proteomes" id="UP000476310">
    <property type="component" value="Unassembled WGS sequence"/>
</dbReference>
<dbReference type="PANTHER" id="PTHR12128">
    <property type="entry name" value="DIHYDRODIPICOLINATE SYNTHASE"/>
    <property type="match status" value="1"/>
</dbReference>
<evidence type="ECO:0000256" key="2">
    <source>
        <dbReference type="ARBA" id="ARBA00023239"/>
    </source>
</evidence>
<keyword evidence="2 3" id="KW-0456">Lyase</keyword>
<dbReference type="EMBL" id="JAAIKT010000002">
    <property type="protein sequence ID" value="NEW69330.1"/>
    <property type="molecule type" value="Genomic_DNA"/>
</dbReference>
<dbReference type="AlphaFoldDB" id="A0A6G4A7Y7"/>
<keyword evidence="6" id="KW-1185">Reference proteome</keyword>
<sequence length="306" mass="31557">MSIPPRPLPSGVWGVVATPFAGSTLDVDESALARLVERYAELGVTGLTVLGVFGEAAQLSRAERRAVLEVVRDTVDLPLVVGATGLSTAPVVEEAELIGEVAGDRVAGLMTQVNSPLPQTVTAHFNAVHEATGLGLVIQDYPAASGVSIRPGDLAAVVRRVPSAVGVKAEAPPTPAVIGVLAEQTDIPVFGGLGGLGLLDELAAGAAGAMTGFSAPEGLIACVEAYRSGGYEAAREAYLPYLPLVNFEAQAGIGLALRKEALRQRGLIMEAEVRPPARALPESLVPQLLRHLTALPPAERVPEGAR</sequence>